<dbReference type="Proteomes" id="UP001375240">
    <property type="component" value="Unassembled WGS sequence"/>
</dbReference>
<comment type="caution">
    <text evidence="3">The sequence shown here is derived from an EMBL/GenBank/DDBJ whole genome shotgun (WGS) entry which is preliminary data.</text>
</comment>
<evidence type="ECO:0008006" key="5">
    <source>
        <dbReference type="Google" id="ProtNLM"/>
    </source>
</evidence>
<evidence type="ECO:0000256" key="2">
    <source>
        <dbReference type="SAM" id="SignalP"/>
    </source>
</evidence>
<evidence type="ECO:0000256" key="1">
    <source>
        <dbReference type="SAM" id="MobiDB-lite"/>
    </source>
</evidence>
<gene>
    <name evidence="3" type="ORF">TWF696_004717</name>
</gene>
<keyword evidence="2" id="KW-0732">Signal</keyword>
<dbReference type="EMBL" id="JAVHNQ010000003">
    <property type="protein sequence ID" value="KAK6352714.1"/>
    <property type="molecule type" value="Genomic_DNA"/>
</dbReference>
<organism evidence="3 4">
    <name type="scientific">Orbilia brochopaga</name>
    <dbReference type="NCBI Taxonomy" id="3140254"/>
    <lineage>
        <taxon>Eukaryota</taxon>
        <taxon>Fungi</taxon>
        <taxon>Dikarya</taxon>
        <taxon>Ascomycota</taxon>
        <taxon>Pezizomycotina</taxon>
        <taxon>Orbiliomycetes</taxon>
        <taxon>Orbiliales</taxon>
        <taxon>Orbiliaceae</taxon>
        <taxon>Orbilia</taxon>
    </lineage>
</organism>
<proteinExistence type="predicted"/>
<sequence length="419" mass="43492">MHMRLCVVVVVGSSFLQLAFALASSAHRLELAHPAIHLDATITQPPHPTLVNDRLHPRQAASPTSGRLACSALSSVYSWCASSGFGSLSGPSALPYCACYYKKSWVPRIFDDLATSCYDYVRSVQAEPAALSGIAPYLNVCFLAGDVSKSLTQGSLACDTIATILTSCAGRTNTRGAASIFPFSGSSSLAHCACYTSSSIYAPDRFDNLASSCYTYAQNLAGQGGPISSLVSFCHNVGDIQLTASNALSQCESLETRLNSCKALSSAAFETMAGSQQASCLCYDTKSQWIPKSVDAVASSCVKYLAAASPRKASSFEAYASGFCESLGDVRRGIVSTTAVPAATTSSLAESTVGSSQTSNSAAIPPAGPTRTSALSSSSVSLPIATPSGESSAPSLQSQHLPIYMMICLSLFCLGLGII</sequence>
<dbReference type="AlphaFoldDB" id="A0AAV9UZT2"/>
<reference evidence="3 4" key="1">
    <citation type="submission" date="2019-10" db="EMBL/GenBank/DDBJ databases">
        <authorList>
            <person name="Palmer J.M."/>
        </authorList>
    </citation>
    <scope>NUCLEOTIDE SEQUENCE [LARGE SCALE GENOMIC DNA]</scope>
    <source>
        <strain evidence="3 4">TWF696</strain>
    </source>
</reference>
<protein>
    <recommendedName>
        <fullName evidence="5">SPARK domain-containing protein</fullName>
    </recommendedName>
</protein>
<evidence type="ECO:0000313" key="3">
    <source>
        <dbReference type="EMBL" id="KAK6352714.1"/>
    </source>
</evidence>
<feature type="chain" id="PRO_5043990224" description="SPARK domain-containing protein" evidence="2">
    <location>
        <begin position="22"/>
        <end position="419"/>
    </location>
</feature>
<feature type="signal peptide" evidence="2">
    <location>
        <begin position="1"/>
        <end position="21"/>
    </location>
</feature>
<feature type="region of interest" description="Disordered" evidence="1">
    <location>
        <begin position="351"/>
        <end position="375"/>
    </location>
</feature>
<keyword evidence="4" id="KW-1185">Reference proteome</keyword>
<evidence type="ECO:0000313" key="4">
    <source>
        <dbReference type="Proteomes" id="UP001375240"/>
    </source>
</evidence>
<feature type="compositionally biased region" description="Polar residues" evidence="1">
    <location>
        <begin position="351"/>
        <end position="362"/>
    </location>
</feature>
<name>A0AAV9UZT2_9PEZI</name>
<accession>A0AAV9UZT2</accession>